<dbReference type="InterPro" id="IPR008922">
    <property type="entry name" value="Di-copper_centre_dom_sf"/>
</dbReference>
<gene>
    <name evidence="6" type="ORF">FN846DRAFT_888902</name>
</gene>
<dbReference type="PROSITE" id="PS00498">
    <property type="entry name" value="TYROSINASE_2"/>
    <property type="match status" value="1"/>
</dbReference>
<sequence length="342" mass="38130">MVKIHLFVAFAFLAMAQVFASPVAPGLNGTLGLGKCTHKLQRRSWQTLSNTEKKAYIDAELCLMWHLPAKSGLTAAVSRFDDLIKAHQNQSSLVHGDGWFLPFHRLMMHAHERLLRQECGYTGAQPYWDEEADAGRFSRSEIFDAEFGFGGDGTGRGGCVETGPFANYTLHTGPGYSNTEHCLIRKINDSISEGTGAGPVDECLAMETFAEMWPCLENVPHSSGHTAVGGEMQNPISSPGGRSFPVKNLGMHFSQDYADESRSDPLFYLHHTWLDRVWWRWQQRDPRARLRDIAGYTTQARPASGWVTATLDDELNMFGIIPNARIRDVMDSGSDLLCVEYV</sequence>
<keyword evidence="2" id="KW-0186">Copper</keyword>
<keyword evidence="3" id="KW-0732">Signal</keyword>
<evidence type="ECO:0000259" key="5">
    <source>
        <dbReference type="PROSITE" id="PS00498"/>
    </source>
</evidence>
<accession>A0A5J5F1B1</accession>
<dbReference type="GO" id="GO:0046872">
    <property type="term" value="F:metal ion binding"/>
    <property type="evidence" value="ECO:0007669"/>
    <property type="project" value="UniProtKB-KW"/>
</dbReference>
<evidence type="ECO:0000259" key="4">
    <source>
        <dbReference type="PROSITE" id="PS00497"/>
    </source>
</evidence>
<dbReference type="EMBL" id="VXIS01000056">
    <property type="protein sequence ID" value="KAA8909541.1"/>
    <property type="molecule type" value="Genomic_DNA"/>
</dbReference>
<dbReference type="OrthoDB" id="6132182at2759"/>
<evidence type="ECO:0000256" key="2">
    <source>
        <dbReference type="ARBA" id="ARBA00023008"/>
    </source>
</evidence>
<dbReference type="PANTHER" id="PTHR11474:SF126">
    <property type="entry name" value="TYROSINASE-LIKE PROTEIN TYR-1-RELATED"/>
    <property type="match status" value="1"/>
</dbReference>
<dbReference type="InParanoid" id="A0A5J5F1B1"/>
<dbReference type="Pfam" id="PF00264">
    <property type="entry name" value="Tyrosinase"/>
    <property type="match status" value="1"/>
</dbReference>
<evidence type="ECO:0000256" key="3">
    <source>
        <dbReference type="SAM" id="SignalP"/>
    </source>
</evidence>
<dbReference type="PROSITE" id="PS00497">
    <property type="entry name" value="TYROSINASE_1"/>
    <property type="match status" value="1"/>
</dbReference>
<reference evidence="6 7" key="1">
    <citation type="submission" date="2019-09" db="EMBL/GenBank/DDBJ databases">
        <title>Draft genome of the ectomycorrhizal ascomycete Sphaerosporella brunnea.</title>
        <authorList>
            <consortium name="DOE Joint Genome Institute"/>
            <person name="Benucci G.M."/>
            <person name="Marozzi G."/>
            <person name="Antonielli L."/>
            <person name="Sanchez S."/>
            <person name="Marco P."/>
            <person name="Wang X."/>
            <person name="Falini L.B."/>
            <person name="Barry K."/>
            <person name="Haridas S."/>
            <person name="Lipzen A."/>
            <person name="Labutti K."/>
            <person name="Grigoriev I.V."/>
            <person name="Murat C."/>
            <person name="Martin F."/>
            <person name="Albertini E."/>
            <person name="Donnini D."/>
            <person name="Bonito G."/>
        </authorList>
    </citation>
    <scope>NUCLEOTIDE SEQUENCE [LARGE SCALE GENOMIC DNA]</scope>
    <source>
        <strain evidence="6 7">Sb_GMNB300</strain>
    </source>
</reference>
<organism evidence="6 7">
    <name type="scientific">Sphaerosporella brunnea</name>
    <dbReference type="NCBI Taxonomy" id="1250544"/>
    <lineage>
        <taxon>Eukaryota</taxon>
        <taxon>Fungi</taxon>
        <taxon>Dikarya</taxon>
        <taxon>Ascomycota</taxon>
        <taxon>Pezizomycotina</taxon>
        <taxon>Pezizomycetes</taxon>
        <taxon>Pezizales</taxon>
        <taxon>Pyronemataceae</taxon>
        <taxon>Sphaerosporella</taxon>
    </lineage>
</organism>
<evidence type="ECO:0000313" key="6">
    <source>
        <dbReference type="EMBL" id="KAA8909541.1"/>
    </source>
</evidence>
<dbReference type="InterPro" id="IPR002227">
    <property type="entry name" value="Tyrosinase_Cu-bd"/>
</dbReference>
<dbReference type="PANTHER" id="PTHR11474">
    <property type="entry name" value="TYROSINASE FAMILY MEMBER"/>
    <property type="match status" value="1"/>
</dbReference>
<dbReference type="InterPro" id="IPR050316">
    <property type="entry name" value="Tyrosinase/Hemocyanin"/>
</dbReference>
<keyword evidence="7" id="KW-1185">Reference proteome</keyword>
<feature type="domain" description="Tyrosinase copper-binding" evidence="4">
    <location>
        <begin position="95"/>
        <end position="112"/>
    </location>
</feature>
<evidence type="ECO:0000256" key="1">
    <source>
        <dbReference type="ARBA" id="ARBA00022723"/>
    </source>
</evidence>
<dbReference type="SUPFAM" id="SSF48056">
    <property type="entry name" value="Di-copper centre-containing domain"/>
    <property type="match status" value="1"/>
</dbReference>
<dbReference type="Gene3D" id="1.10.1280.10">
    <property type="entry name" value="Di-copper center containing domain from catechol oxidase"/>
    <property type="match status" value="1"/>
</dbReference>
<evidence type="ECO:0000313" key="7">
    <source>
        <dbReference type="Proteomes" id="UP000326924"/>
    </source>
</evidence>
<dbReference type="AlphaFoldDB" id="A0A5J5F1B1"/>
<protein>
    <recommendedName>
        <fullName evidence="4 5">Tyrosinase copper-binding domain-containing protein</fullName>
    </recommendedName>
</protein>
<feature type="domain" description="Tyrosinase copper-binding" evidence="5">
    <location>
        <begin position="264"/>
        <end position="275"/>
    </location>
</feature>
<keyword evidence="1" id="KW-0479">Metal-binding</keyword>
<feature type="signal peptide" evidence="3">
    <location>
        <begin position="1"/>
        <end position="20"/>
    </location>
</feature>
<proteinExistence type="predicted"/>
<feature type="chain" id="PRO_5023883284" description="Tyrosinase copper-binding domain-containing protein" evidence="3">
    <location>
        <begin position="21"/>
        <end position="342"/>
    </location>
</feature>
<dbReference type="Proteomes" id="UP000326924">
    <property type="component" value="Unassembled WGS sequence"/>
</dbReference>
<dbReference type="PRINTS" id="PR00092">
    <property type="entry name" value="TYROSINASE"/>
</dbReference>
<dbReference type="GO" id="GO:0016491">
    <property type="term" value="F:oxidoreductase activity"/>
    <property type="evidence" value="ECO:0007669"/>
    <property type="project" value="InterPro"/>
</dbReference>
<comment type="caution">
    <text evidence="6">The sequence shown here is derived from an EMBL/GenBank/DDBJ whole genome shotgun (WGS) entry which is preliminary data.</text>
</comment>
<name>A0A5J5F1B1_9PEZI</name>